<organism evidence="5 6">
    <name type="scientific">Nyssa sinensis</name>
    <dbReference type="NCBI Taxonomy" id="561372"/>
    <lineage>
        <taxon>Eukaryota</taxon>
        <taxon>Viridiplantae</taxon>
        <taxon>Streptophyta</taxon>
        <taxon>Embryophyta</taxon>
        <taxon>Tracheophyta</taxon>
        <taxon>Spermatophyta</taxon>
        <taxon>Magnoliopsida</taxon>
        <taxon>eudicotyledons</taxon>
        <taxon>Gunneridae</taxon>
        <taxon>Pentapetalae</taxon>
        <taxon>asterids</taxon>
        <taxon>Cornales</taxon>
        <taxon>Nyssaceae</taxon>
        <taxon>Nyssa</taxon>
    </lineage>
</organism>
<dbReference type="EMBL" id="CM018041">
    <property type="protein sequence ID" value="KAA8533938.1"/>
    <property type="molecule type" value="Genomic_DNA"/>
</dbReference>
<evidence type="ECO:0000256" key="3">
    <source>
        <dbReference type="ARBA" id="ARBA00022833"/>
    </source>
</evidence>
<evidence type="ECO:0000256" key="2">
    <source>
        <dbReference type="ARBA" id="ARBA00022771"/>
    </source>
</evidence>
<reference evidence="5 6" key="1">
    <citation type="submission" date="2019-09" db="EMBL/GenBank/DDBJ databases">
        <title>A chromosome-level genome assembly of the Chinese tupelo Nyssa sinensis.</title>
        <authorList>
            <person name="Yang X."/>
            <person name="Kang M."/>
            <person name="Yang Y."/>
            <person name="Xiong H."/>
            <person name="Wang M."/>
            <person name="Zhang Z."/>
            <person name="Wang Z."/>
            <person name="Wu H."/>
            <person name="Ma T."/>
            <person name="Liu J."/>
            <person name="Xi Z."/>
        </authorList>
    </citation>
    <scope>NUCLEOTIDE SEQUENCE [LARGE SCALE GENOMIC DNA]</scope>
    <source>
        <strain evidence="5">J267</strain>
        <tissue evidence="5">Leaf</tissue>
    </source>
</reference>
<dbReference type="PANTHER" id="PTHR42647:SF5">
    <property type="entry name" value="SBP (S-RIBONUCLEASE BINDING PROTEIN) FAMILY PROTEIN"/>
    <property type="match status" value="1"/>
</dbReference>
<dbReference type="AlphaFoldDB" id="A0A5J5AU97"/>
<gene>
    <name evidence="5" type="ORF">F0562_031455</name>
</gene>
<dbReference type="PANTHER" id="PTHR42647">
    <property type="entry name" value="SBP (S-RIBONUCLEASE BINDING PROTEIN) FAMILY PROTEIN"/>
    <property type="match status" value="1"/>
</dbReference>
<proteinExistence type="predicted"/>
<dbReference type="OrthoDB" id="1711136at2759"/>
<name>A0A5J5AU97_9ASTE</name>
<evidence type="ECO:0000256" key="1">
    <source>
        <dbReference type="ARBA" id="ARBA00022723"/>
    </source>
</evidence>
<feature type="coiled-coil region" evidence="4">
    <location>
        <begin position="5"/>
        <end position="46"/>
    </location>
</feature>
<keyword evidence="2" id="KW-0863">Zinc-finger</keyword>
<sequence length="119" mass="13678">MCSAEERASKRLKEKEMELDRAVRRNAELEEKAACFRMEAQVWQAQVKMLEETTANLRAALYQASMRGGSREREAEDAESSYIDPERVEPVSLVCKACGKRVATVMMWPCRHVRGPRWA</sequence>
<dbReference type="Proteomes" id="UP000325577">
    <property type="component" value="Linkage Group LG18"/>
</dbReference>
<dbReference type="GO" id="GO:0008270">
    <property type="term" value="F:zinc ion binding"/>
    <property type="evidence" value="ECO:0007669"/>
    <property type="project" value="UniProtKB-KW"/>
</dbReference>
<evidence type="ECO:0000256" key="4">
    <source>
        <dbReference type="SAM" id="Coils"/>
    </source>
</evidence>
<keyword evidence="4" id="KW-0175">Coiled coil</keyword>
<accession>A0A5J5AU97</accession>
<protein>
    <submittedName>
        <fullName evidence="5">Uncharacterized protein</fullName>
    </submittedName>
</protein>
<keyword evidence="6" id="KW-1185">Reference proteome</keyword>
<keyword evidence="3" id="KW-0862">Zinc</keyword>
<keyword evidence="1" id="KW-0479">Metal-binding</keyword>
<evidence type="ECO:0000313" key="5">
    <source>
        <dbReference type="EMBL" id="KAA8533938.1"/>
    </source>
</evidence>
<dbReference type="GO" id="GO:0004842">
    <property type="term" value="F:ubiquitin-protein transferase activity"/>
    <property type="evidence" value="ECO:0007669"/>
    <property type="project" value="TreeGrafter"/>
</dbReference>
<evidence type="ECO:0000313" key="6">
    <source>
        <dbReference type="Proteomes" id="UP000325577"/>
    </source>
</evidence>